<proteinExistence type="predicted"/>
<protein>
    <submittedName>
        <fullName evidence="1">Single-stranded DNA-binding protein</fullName>
    </submittedName>
</protein>
<dbReference type="PANTHER" id="PTHR10302:SF0">
    <property type="entry name" value="SINGLE-STRANDED DNA-BINDING PROTEIN, MITOCHONDRIAL"/>
    <property type="match status" value="1"/>
</dbReference>
<dbReference type="SUPFAM" id="SSF50249">
    <property type="entry name" value="Nucleic acid-binding proteins"/>
    <property type="match status" value="1"/>
</dbReference>
<dbReference type="GO" id="GO:0003697">
    <property type="term" value="F:single-stranded DNA binding"/>
    <property type="evidence" value="ECO:0007669"/>
    <property type="project" value="InterPro"/>
</dbReference>
<sequence length="148" mass="17071">MDKTENVVRLVGYLGTEPQVQWYDADSCMVRLSVATHAPSHLSEEGRECSGEVTDWHRVVCYQKDVVARSKELNTGDLVAIEGRLTYAKRYGQKGQVTLHTFVVARQIELVEKQHEEPTKQPQEERARLDRYGRYFETLQEDKDGLPF</sequence>
<dbReference type="RefSeq" id="WP_018357526.1">
    <property type="nucleotide sequence ID" value="NZ_CP197400.1"/>
</dbReference>
<keyword evidence="1" id="KW-0238">DNA-binding</keyword>
<dbReference type="OrthoDB" id="9809878at2"/>
<dbReference type="STRING" id="1122973.GCA_000379925_00250"/>
<dbReference type="PIRSF" id="PIRSF002070">
    <property type="entry name" value="SSB"/>
    <property type="match status" value="1"/>
</dbReference>
<dbReference type="InterPro" id="IPR011344">
    <property type="entry name" value="ssDNA-bd"/>
</dbReference>
<comment type="caution">
    <text evidence="1">The sequence shown here is derived from an EMBL/GenBank/DDBJ whole genome shotgun (WGS) entry which is preliminary data.</text>
</comment>
<reference evidence="1 2" key="1">
    <citation type="submission" date="2019-03" db="EMBL/GenBank/DDBJ databases">
        <title>Porphyromonas levii Isolated from the Uterus of Dairy Cows.</title>
        <authorList>
            <person name="Francis A.M."/>
        </authorList>
    </citation>
    <scope>NUCLEOTIDE SEQUENCE [LARGE SCALE GENOMIC DNA]</scope>
    <source>
        <strain evidence="1 2">AF5678</strain>
    </source>
</reference>
<dbReference type="InterPro" id="IPR012340">
    <property type="entry name" value="NA-bd_OB-fold"/>
</dbReference>
<name>A0A4Y8WND0_9PORP</name>
<dbReference type="Gene3D" id="2.40.50.140">
    <property type="entry name" value="Nucleic acid-binding proteins"/>
    <property type="match status" value="1"/>
</dbReference>
<organism evidence="1 2">
    <name type="scientific">Porphyromonas levii</name>
    <dbReference type="NCBI Taxonomy" id="28114"/>
    <lineage>
        <taxon>Bacteria</taxon>
        <taxon>Pseudomonadati</taxon>
        <taxon>Bacteroidota</taxon>
        <taxon>Bacteroidia</taxon>
        <taxon>Bacteroidales</taxon>
        <taxon>Porphyromonadaceae</taxon>
        <taxon>Porphyromonas</taxon>
    </lineage>
</organism>
<evidence type="ECO:0000313" key="1">
    <source>
        <dbReference type="EMBL" id="TFH94733.1"/>
    </source>
</evidence>
<dbReference type="Proteomes" id="UP000297225">
    <property type="component" value="Unassembled WGS sequence"/>
</dbReference>
<dbReference type="Pfam" id="PF00436">
    <property type="entry name" value="SSB"/>
    <property type="match status" value="1"/>
</dbReference>
<dbReference type="PANTHER" id="PTHR10302">
    <property type="entry name" value="SINGLE-STRANDED DNA-BINDING PROTEIN"/>
    <property type="match status" value="1"/>
</dbReference>
<evidence type="ECO:0000313" key="2">
    <source>
        <dbReference type="Proteomes" id="UP000297225"/>
    </source>
</evidence>
<dbReference type="EMBL" id="SPNC01000091">
    <property type="protein sequence ID" value="TFH94733.1"/>
    <property type="molecule type" value="Genomic_DNA"/>
</dbReference>
<dbReference type="AlphaFoldDB" id="A0A4Y8WND0"/>
<dbReference type="InterPro" id="IPR000424">
    <property type="entry name" value="Primosome_PriB/ssb"/>
</dbReference>
<dbReference type="PROSITE" id="PS50935">
    <property type="entry name" value="SSB"/>
    <property type="match status" value="1"/>
</dbReference>
<keyword evidence="2" id="KW-1185">Reference proteome</keyword>
<dbReference type="GO" id="GO:0006260">
    <property type="term" value="P:DNA replication"/>
    <property type="evidence" value="ECO:0007669"/>
    <property type="project" value="InterPro"/>
</dbReference>
<gene>
    <name evidence="1" type="ORF">E4P47_06335</name>
</gene>
<dbReference type="CDD" id="cd04496">
    <property type="entry name" value="SSB_OBF"/>
    <property type="match status" value="1"/>
</dbReference>
<accession>A0A4Y8WND0</accession>
<dbReference type="GO" id="GO:0009295">
    <property type="term" value="C:nucleoid"/>
    <property type="evidence" value="ECO:0007669"/>
    <property type="project" value="TreeGrafter"/>
</dbReference>